<dbReference type="InterPro" id="IPR027417">
    <property type="entry name" value="P-loop_NTPase"/>
</dbReference>
<dbReference type="PANTHER" id="PTHR39206:SF1">
    <property type="entry name" value="SLL8004 PROTEIN"/>
    <property type="match status" value="1"/>
</dbReference>
<dbReference type="PANTHER" id="PTHR39206">
    <property type="entry name" value="SLL8004 PROTEIN"/>
    <property type="match status" value="1"/>
</dbReference>
<accession>A0A934JZG3</accession>
<protein>
    <submittedName>
        <fullName evidence="1">ZTL protein</fullName>
    </submittedName>
</protein>
<gene>
    <name evidence="1" type="ORF">JF886_00150</name>
</gene>
<sequence length="213" mass="22571">MAEAAVRARLFVIAGVNGAGKSSVLAASTAISRTPVFNPDVATQQLLAANPGLDLDTANSIAWQQGVTMLETAIRDGLVYAFETTLGGTTITDRLLAAALAGAEIRILYVGVDGVDVHAARVRNRVMAGGHDVPMEAIQRRYVGSRANLIRLIPHLTDLRLFDNTAEADPRSGLTPKPRLLLHAQRGRVVEMSGLDIVPEWAKPIVAAAIAPP</sequence>
<name>A0A934JZG3_9BACT</name>
<dbReference type="Proteomes" id="UP000606991">
    <property type="component" value="Unassembled WGS sequence"/>
</dbReference>
<dbReference type="Gene3D" id="3.40.50.300">
    <property type="entry name" value="P-loop containing nucleotide triphosphate hydrolases"/>
    <property type="match status" value="1"/>
</dbReference>
<organism evidence="1 2">
    <name type="scientific">Candidatus Aeolococcus gillhamiae</name>
    <dbReference type="NCBI Taxonomy" id="3127015"/>
    <lineage>
        <taxon>Bacteria</taxon>
        <taxon>Bacillati</taxon>
        <taxon>Candidatus Dormiibacterota</taxon>
        <taxon>Candidatus Dormibacteria</taxon>
        <taxon>Candidatus Aeolococcales</taxon>
        <taxon>Candidatus Aeolococcaceae</taxon>
        <taxon>Candidatus Aeolococcus</taxon>
    </lineage>
</organism>
<dbReference type="EMBL" id="JAEKNS010000003">
    <property type="protein sequence ID" value="MBJ7593266.1"/>
    <property type="molecule type" value="Genomic_DNA"/>
</dbReference>
<comment type="caution">
    <text evidence="1">The sequence shown here is derived from an EMBL/GenBank/DDBJ whole genome shotgun (WGS) entry which is preliminary data.</text>
</comment>
<evidence type="ECO:0000313" key="1">
    <source>
        <dbReference type="EMBL" id="MBJ7593266.1"/>
    </source>
</evidence>
<dbReference type="RefSeq" id="WP_337308380.1">
    <property type="nucleotide sequence ID" value="NZ_JAEKNS010000003.1"/>
</dbReference>
<dbReference type="SUPFAM" id="SSF52540">
    <property type="entry name" value="P-loop containing nucleoside triphosphate hydrolases"/>
    <property type="match status" value="1"/>
</dbReference>
<proteinExistence type="predicted"/>
<dbReference type="AlphaFoldDB" id="A0A934JZG3"/>
<reference evidence="1 2" key="1">
    <citation type="submission" date="2020-10" db="EMBL/GenBank/DDBJ databases">
        <title>Ca. Dormibacterota MAGs.</title>
        <authorList>
            <person name="Montgomery K."/>
        </authorList>
    </citation>
    <scope>NUCLEOTIDE SEQUENCE [LARGE SCALE GENOMIC DNA]</scope>
    <source>
        <strain evidence="1">SC8812_S17_18</strain>
    </source>
</reference>
<evidence type="ECO:0000313" key="2">
    <source>
        <dbReference type="Proteomes" id="UP000606991"/>
    </source>
</evidence>